<gene>
    <name evidence="2" type="ORF">cyc_06181</name>
</gene>
<dbReference type="Proteomes" id="UP000095192">
    <property type="component" value="Unassembled WGS sequence"/>
</dbReference>
<feature type="transmembrane region" description="Helical" evidence="1">
    <location>
        <begin position="90"/>
        <end position="111"/>
    </location>
</feature>
<protein>
    <recommendedName>
        <fullName evidence="4">Transmembrane protein</fullName>
    </recommendedName>
</protein>
<evidence type="ECO:0000313" key="3">
    <source>
        <dbReference type="Proteomes" id="UP000095192"/>
    </source>
</evidence>
<reference evidence="2 3" key="1">
    <citation type="journal article" date="2016" name="BMC Genomics">
        <title>Comparative genomics reveals Cyclospora cayetanensis possesses coccidia-like metabolism and invasion components but unique surface antigens.</title>
        <authorList>
            <person name="Liu S."/>
            <person name="Wang L."/>
            <person name="Zheng H."/>
            <person name="Xu Z."/>
            <person name="Roellig D.M."/>
            <person name="Li N."/>
            <person name="Frace M.A."/>
            <person name="Tang K."/>
            <person name="Arrowood M.J."/>
            <person name="Moss D.M."/>
            <person name="Zhang L."/>
            <person name="Feng Y."/>
            <person name="Xiao L."/>
        </authorList>
    </citation>
    <scope>NUCLEOTIDE SEQUENCE [LARGE SCALE GENOMIC DNA]</scope>
    <source>
        <strain evidence="2 3">CHN_HEN01</strain>
    </source>
</reference>
<dbReference type="AlphaFoldDB" id="A0A1D3D7F4"/>
<keyword evidence="1" id="KW-0812">Transmembrane</keyword>
<organism evidence="2 3">
    <name type="scientific">Cyclospora cayetanensis</name>
    <dbReference type="NCBI Taxonomy" id="88456"/>
    <lineage>
        <taxon>Eukaryota</taxon>
        <taxon>Sar</taxon>
        <taxon>Alveolata</taxon>
        <taxon>Apicomplexa</taxon>
        <taxon>Conoidasida</taxon>
        <taxon>Coccidia</taxon>
        <taxon>Eucoccidiorida</taxon>
        <taxon>Eimeriorina</taxon>
        <taxon>Eimeriidae</taxon>
        <taxon>Cyclospora</taxon>
    </lineage>
</organism>
<evidence type="ECO:0000256" key="1">
    <source>
        <dbReference type="SAM" id="Phobius"/>
    </source>
</evidence>
<dbReference type="VEuPathDB" id="ToxoDB:cyc_06181"/>
<keyword evidence="1" id="KW-0472">Membrane</keyword>
<dbReference type="EMBL" id="JROU02000405">
    <property type="protein sequence ID" value="OEH79387.1"/>
    <property type="molecule type" value="Genomic_DNA"/>
</dbReference>
<name>A0A1D3D7F4_9EIME</name>
<feature type="transmembrane region" description="Helical" evidence="1">
    <location>
        <begin position="48"/>
        <end position="70"/>
    </location>
</feature>
<evidence type="ECO:0008006" key="4">
    <source>
        <dbReference type="Google" id="ProtNLM"/>
    </source>
</evidence>
<dbReference type="InParanoid" id="A0A1D3D7F4"/>
<proteinExistence type="predicted"/>
<keyword evidence="3" id="KW-1185">Reference proteome</keyword>
<evidence type="ECO:0000313" key="2">
    <source>
        <dbReference type="EMBL" id="OEH79387.1"/>
    </source>
</evidence>
<keyword evidence="1" id="KW-1133">Transmembrane helix</keyword>
<comment type="caution">
    <text evidence="2">The sequence shown here is derived from an EMBL/GenBank/DDBJ whole genome shotgun (WGS) entry which is preliminary data.</text>
</comment>
<accession>A0A1D3D7F4</accession>
<sequence length="157" mass="16946">MNFGHIFLSHLKQRLLYSCSLLLLRSAGGLFYRAAVEVPHWLRCAADNPAAAAAAAAAGVAAVATALATSGGIQNPSLDAAEKLQAEERLGIWLAAAAGTAFALWRLVAYYRSQVEERRRVEVALRAYKLEEEEFIKYGHKKGSSGQESPPAGPPFY</sequence>